<name>A0A0A3F0E0_9VIBR</name>
<dbReference type="OrthoDB" id="289296at2"/>
<protein>
    <submittedName>
        <fullName evidence="1">TIGR03643 family protein</fullName>
    </submittedName>
</protein>
<evidence type="ECO:0000313" key="1">
    <source>
        <dbReference type="EMBL" id="UTZ28221.1"/>
    </source>
</evidence>
<dbReference type="RefSeq" id="WP_005428362.1">
    <property type="nucleotide sequence ID" value="NZ_BBKG01000043.1"/>
</dbReference>
<sequence>MTLSDDALSRIIEMAWEDRTPFEAIEHQFGLNENGVISLMRRHLKPRSFKLWRQRVSGRNTKHLKLRSPDVNRGYCPTQYKQR</sequence>
<proteinExistence type="predicted"/>
<gene>
    <name evidence="1" type="ORF">HB761_15990</name>
    <name evidence="2" type="ORF">HB762_21980</name>
</gene>
<dbReference type="AlphaFoldDB" id="A0A0A3F0E0"/>
<dbReference type="Proteomes" id="UP001058687">
    <property type="component" value="Chromosome 2"/>
</dbReference>
<evidence type="ECO:0000313" key="3">
    <source>
        <dbReference type="Proteomes" id="UP001058687"/>
    </source>
</evidence>
<dbReference type="NCBIfam" id="TIGR03643">
    <property type="entry name" value="TIGR03643 family protein"/>
    <property type="match status" value="1"/>
</dbReference>
<organism evidence="1 3">
    <name type="scientific">Vibrio campbellii</name>
    <dbReference type="NCBI Taxonomy" id="680"/>
    <lineage>
        <taxon>Bacteria</taxon>
        <taxon>Pseudomonadati</taxon>
        <taxon>Pseudomonadota</taxon>
        <taxon>Gammaproteobacteria</taxon>
        <taxon>Vibrionales</taxon>
        <taxon>Vibrionaceae</taxon>
        <taxon>Vibrio</taxon>
    </lineage>
</organism>
<accession>A0A0A3F0E0</accession>
<evidence type="ECO:0000313" key="4">
    <source>
        <dbReference type="Proteomes" id="UP001059912"/>
    </source>
</evidence>
<reference evidence="1" key="1">
    <citation type="submission" date="2020-03" db="EMBL/GenBank/DDBJ databases">
        <title>Five strains of Vibrio campbellii isolated from Mariana Trench.</title>
        <authorList>
            <person name="Liang J."/>
            <person name="Zhang X.-H."/>
        </authorList>
    </citation>
    <scope>NUCLEOTIDE SEQUENCE</scope>
    <source>
        <strain evidence="2">LJC013</strain>
        <strain evidence="1">LJC014</strain>
    </source>
</reference>
<dbReference type="Pfam" id="PF10985">
    <property type="entry name" value="DUF2805"/>
    <property type="match status" value="1"/>
</dbReference>
<dbReference type="InterPro" id="IPR019882">
    <property type="entry name" value="CHP03643"/>
</dbReference>
<dbReference type="EMBL" id="CP050471">
    <property type="protein sequence ID" value="UTZ33912.1"/>
    <property type="molecule type" value="Genomic_DNA"/>
</dbReference>
<dbReference type="OMA" id="FKVWRKR"/>
<keyword evidence="4" id="KW-1185">Reference proteome</keyword>
<evidence type="ECO:0000313" key="2">
    <source>
        <dbReference type="EMBL" id="UTZ33912.1"/>
    </source>
</evidence>
<dbReference type="EMBL" id="CP050468">
    <property type="protein sequence ID" value="UTZ28221.1"/>
    <property type="molecule type" value="Genomic_DNA"/>
</dbReference>
<dbReference type="Proteomes" id="UP001059912">
    <property type="component" value="Chromosome 2"/>
</dbReference>
<dbReference type="GeneID" id="47103412"/>